<reference evidence="1" key="1">
    <citation type="journal article" date="2022" name="bioRxiv">
        <title>Sequencing and chromosome-scale assembly of the giantPleurodeles waltlgenome.</title>
        <authorList>
            <person name="Brown T."/>
            <person name="Elewa A."/>
            <person name="Iarovenko S."/>
            <person name="Subramanian E."/>
            <person name="Araus A.J."/>
            <person name="Petzold A."/>
            <person name="Susuki M."/>
            <person name="Suzuki K.-i.T."/>
            <person name="Hayashi T."/>
            <person name="Toyoda A."/>
            <person name="Oliveira C."/>
            <person name="Osipova E."/>
            <person name="Leigh N.D."/>
            <person name="Simon A."/>
            <person name="Yun M.H."/>
        </authorList>
    </citation>
    <scope>NUCLEOTIDE SEQUENCE</scope>
    <source>
        <strain evidence="1">20211129_DDA</strain>
        <tissue evidence="1">Liver</tissue>
    </source>
</reference>
<dbReference type="Proteomes" id="UP001066276">
    <property type="component" value="Chromosome 3_1"/>
</dbReference>
<comment type="caution">
    <text evidence="1">The sequence shown here is derived from an EMBL/GenBank/DDBJ whole genome shotgun (WGS) entry which is preliminary data.</text>
</comment>
<organism evidence="1 2">
    <name type="scientific">Pleurodeles waltl</name>
    <name type="common">Iberian ribbed newt</name>
    <dbReference type="NCBI Taxonomy" id="8319"/>
    <lineage>
        <taxon>Eukaryota</taxon>
        <taxon>Metazoa</taxon>
        <taxon>Chordata</taxon>
        <taxon>Craniata</taxon>
        <taxon>Vertebrata</taxon>
        <taxon>Euteleostomi</taxon>
        <taxon>Amphibia</taxon>
        <taxon>Batrachia</taxon>
        <taxon>Caudata</taxon>
        <taxon>Salamandroidea</taxon>
        <taxon>Salamandridae</taxon>
        <taxon>Pleurodelinae</taxon>
        <taxon>Pleurodeles</taxon>
    </lineage>
</organism>
<dbReference type="EMBL" id="JANPWB010000005">
    <property type="protein sequence ID" value="KAJ1188606.1"/>
    <property type="molecule type" value="Genomic_DNA"/>
</dbReference>
<keyword evidence="2" id="KW-1185">Reference proteome</keyword>
<gene>
    <name evidence="1" type="ORF">NDU88_005365</name>
</gene>
<proteinExistence type="predicted"/>
<dbReference type="AlphaFoldDB" id="A0AAV7UJS0"/>
<accession>A0AAV7UJS0</accession>
<name>A0AAV7UJS0_PLEWA</name>
<evidence type="ECO:0000313" key="1">
    <source>
        <dbReference type="EMBL" id="KAJ1188606.1"/>
    </source>
</evidence>
<sequence length="73" mass="7887">MQSTRCLGRLRFEKKMYCSVPLEHHCEQLPLVANVGIGGYSSYQGYPEADFMLGALGSSKAAATASTPLSTMQ</sequence>
<evidence type="ECO:0000313" key="2">
    <source>
        <dbReference type="Proteomes" id="UP001066276"/>
    </source>
</evidence>
<protein>
    <submittedName>
        <fullName evidence="1">Uncharacterized protein</fullName>
    </submittedName>
</protein>